<gene>
    <name evidence="1" type="ORF">C361_05750</name>
</gene>
<accession>A0A854Q4Z5</accession>
<organism evidence="1 2">
    <name type="scientific">Cryptococcus neoformans Tu259-1</name>
    <dbReference type="NCBI Taxonomy" id="1230072"/>
    <lineage>
        <taxon>Eukaryota</taxon>
        <taxon>Fungi</taxon>
        <taxon>Dikarya</taxon>
        <taxon>Basidiomycota</taxon>
        <taxon>Agaricomycotina</taxon>
        <taxon>Tremellomycetes</taxon>
        <taxon>Tremellales</taxon>
        <taxon>Cryptococcaceae</taxon>
        <taxon>Cryptococcus</taxon>
        <taxon>Cryptococcus neoformans species complex</taxon>
    </lineage>
</organism>
<reference evidence="1 2" key="1">
    <citation type="submission" date="2017-06" db="EMBL/GenBank/DDBJ databases">
        <title>Global population genomics of the pathogenic fungus Cryptococcus neoformans var. grubii.</title>
        <authorList>
            <person name="Cuomo C."/>
            <person name="Litvintseva A."/>
            <person name="Chen Y."/>
            <person name="Young S."/>
            <person name="Zeng Q."/>
            <person name="Chapman S."/>
            <person name="Gujja S."/>
            <person name="Saif S."/>
            <person name="Birren B."/>
        </authorList>
    </citation>
    <scope>NUCLEOTIDE SEQUENCE [LARGE SCALE GENOMIC DNA]</scope>
    <source>
        <strain evidence="1 2">Tu259-1</strain>
    </source>
</reference>
<evidence type="ECO:0000313" key="2">
    <source>
        <dbReference type="Proteomes" id="UP000199727"/>
    </source>
</evidence>
<sequence length="130" mass="14274">MHYHACLSMRALFQEDDAVAISALADELSEDAQININGNCLTPTLFREVITSQFRDVFLARVISITDLNVILLNPEGTTGVVAQNSKYETKGKADGQVLVQSATTIVQVEEQNGKKVIMSIFEAQTVDEQ</sequence>
<protein>
    <recommendedName>
        <fullName evidence="3">SnoaL-like domain-containing protein</fullName>
    </recommendedName>
</protein>
<evidence type="ECO:0000313" key="1">
    <source>
        <dbReference type="EMBL" id="OXG14448.1"/>
    </source>
</evidence>
<comment type="caution">
    <text evidence="1">The sequence shown here is derived from an EMBL/GenBank/DDBJ whole genome shotgun (WGS) entry which is preliminary data.</text>
</comment>
<dbReference type="Proteomes" id="UP000199727">
    <property type="component" value="Unassembled WGS sequence"/>
</dbReference>
<proteinExistence type="predicted"/>
<dbReference type="AlphaFoldDB" id="A0A854Q4Z5"/>
<name>A0A854Q4Z5_CRYNE</name>
<evidence type="ECO:0008006" key="3">
    <source>
        <dbReference type="Google" id="ProtNLM"/>
    </source>
</evidence>
<dbReference type="EMBL" id="AMKT01000076">
    <property type="protein sequence ID" value="OXG14448.1"/>
    <property type="molecule type" value="Genomic_DNA"/>
</dbReference>